<dbReference type="Proteomes" id="UP000067625">
    <property type="component" value="Chromosome"/>
</dbReference>
<comment type="similarity">
    <text evidence="2">Belongs to the ROK (NagC/XylR) family.</text>
</comment>
<evidence type="ECO:0000313" key="5">
    <source>
        <dbReference type="Proteomes" id="UP000067625"/>
    </source>
</evidence>
<dbReference type="InterPro" id="IPR043129">
    <property type="entry name" value="ATPase_NBD"/>
</dbReference>
<sequence>MNEHFSKPKSMKQVILHSLRKTLLQLGSATKVELSGHLDISFPTVSKFISEMEENGEVHTVGLDESSGGRRAQRYTYNPEHKLLLSIFLEKDETVYTIYNCGGERKDQGSRKSVLREGLPSLTKIIKDVLSKFPNIGAIAFGVPGSVENGRIFHIPDYDTFQNLDLQTHYEKLFSIPVIVENDMNAAVIGFYNTSKTDNQSLVYLYFGKNGPGAGILINGDVVRGSTFFTGEISFLPLYNDMNFFQALQKTNDLNAHDATARLIASFAAIINPSAVIFSKDEIHEEILAEIKSESATYIPEKHLPDFVLSDWKQDYLHGLNHLALDRMIEG</sequence>
<dbReference type="InterPro" id="IPR036388">
    <property type="entry name" value="WH-like_DNA-bd_sf"/>
</dbReference>
<reference evidence="4 5" key="2">
    <citation type="journal article" date="2016" name="Int. J. Syst. Evol. Microbiol.">
        <title>Bacillus gobiensis sp. nov., isolated from a soil sample.</title>
        <authorList>
            <person name="Liu B."/>
            <person name="Liu G.H."/>
            <person name="Cetin S."/>
            <person name="Schumann P."/>
            <person name="Pan Z.Z."/>
            <person name="Chen Q.Q."/>
        </authorList>
    </citation>
    <scope>NUCLEOTIDE SEQUENCE [LARGE SCALE GENOMIC DNA]</scope>
    <source>
        <strain evidence="4 5">FJAT-4402</strain>
    </source>
</reference>
<dbReference type="RefSeq" id="WP_053601920.1">
    <property type="nucleotide sequence ID" value="NZ_CP012600.1"/>
</dbReference>
<proteinExistence type="inferred from homology"/>
<evidence type="ECO:0000256" key="2">
    <source>
        <dbReference type="ARBA" id="ARBA00006479"/>
    </source>
</evidence>
<dbReference type="EMBL" id="CP012600">
    <property type="protein sequence ID" value="ALC80200.1"/>
    <property type="molecule type" value="Genomic_DNA"/>
</dbReference>
<dbReference type="CDD" id="cd23763">
    <property type="entry name" value="ASKHA_ATPase_ROK"/>
    <property type="match status" value="1"/>
</dbReference>
<dbReference type="AlphaFoldDB" id="A0A0M4FUL4"/>
<dbReference type="SUPFAM" id="SSF46785">
    <property type="entry name" value="Winged helix' DNA-binding domain"/>
    <property type="match status" value="1"/>
</dbReference>
<evidence type="ECO:0000313" key="4">
    <source>
        <dbReference type="EMBL" id="ALC80200.1"/>
    </source>
</evidence>
<dbReference type="SUPFAM" id="SSF53067">
    <property type="entry name" value="Actin-like ATPase domain"/>
    <property type="match status" value="1"/>
</dbReference>
<keyword evidence="3" id="KW-0119">Carbohydrate metabolism</keyword>
<keyword evidence="5" id="KW-1185">Reference proteome</keyword>
<name>A0A0M4FUL4_9BACI</name>
<accession>A0A0M4FUL4</accession>
<dbReference type="InterPro" id="IPR036390">
    <property type="entry name" value="WH_DNA-bd_sf"/>
</dbReference>
<keyword evidence="3" id="KW-0859">Xylose metabolism</keyword>
<dbReference type="Gene3D" id="1.10.10.10">
    <property type="entry name" value="Winged helix-like DNA-binding domain superfamily/Winged helix DNA-binding domain"/>
    <property type="match status" value="1"/>
</dbReference>
<dbReference type="PANTHER" id="PTHR18964:SF149">
    <property type="entry name" value="BIFUNCTIONAL UDP-N-ACETYLGLUCOSAMINE 2-EPIMERASE_N-ACETYLMANNOSAMINE KINASE"/>
    <property type="match status" value="1"/>
</dbReference>
<dbReference type="OrthoDB" id="6501901at2"/>
<protein>
    <submittedName>
        <fullName evidence="4">ROK family transcriptional regulator</fullName>
    </submittedName>
</protein>
<gene>
    <name evidence="4" type="ORF">AM592_00245</name>
</gene>
<reference evidence="5" key="1">
    <citation type="submission" date="2015-08" db="EMBL/GenBank/DDBJ databases">
        <title>Genome sequencing project for genomic taxonomy and phylogenomics of Bacillus-like bacteria.</title>
        <authorList>
            <person name="Liu B."/>
            <person name="Wang J."/>
            <person name="Zhu Y."/>
            <person name="Liu G."/>
            <person name="Chen Q."/>
            <person name="Chen Z."/>
            <person name="Lan J."/>
            <person name="Che J."/>
            <person name="Ge C."/>
            <person name="Shi H."/>
            <person name="Pan Z."/>
            <person name="Liu X."/>
        </authorList>
    </citation>
    <scope>NUCLEOTIDE SEQUENCE [LARGE SCALE GENOMIC DNA]</scope>
    <source>
        <strain evidence="5">FJAT-4402</strain>
    </source>
</reference>
<evidence type="ECO:0000256" key="3">
    <source>
        <dbReference type="ARBA" id="ARBA00022629"/>
    </source>
</evidence>
<organism evidence="4 5">
    <name type="scientific">Bacillus gobiensis</name>
    <dbReference type="NCBI Taxonomy" id="1441095"/>
    <lineage>
        <taxon>Bacteria</taxon>
        <taxon>Bacillati</taxon>
        <taxon>Bacillota</taxon>
        <taxon>Bacilli</taxon>
        <taxon>Bacillales</taxon>
        <taxon>Bacillaceae</taxon>
        <taxon>Bacillus</taxon>
    </lineage>
</organism>
<dbReference type="Pfam" id="PF00480">
    <property type="entry name" value="ROK"/>
    <property type="match status" value="1"/>
</dbReference>
<dbReference type="PATRIC" id="fig|1441095.3.peg.53"/>
<evidence type="ECO:0000256" key="1">
    <source>
        <dbReference type="ARBA" id="ARBA00002486"/>
    </source>
</evidence>
<dbReference type="STRING" id="1441095.AM592_00245"/>
<dbReference type="Gene3D" id="3.30.420.40">
    <property type="match status" value="2"/>
</dbReference>
<dbReference type="PANTHER" id="PTHR18964">
    <property type="entry name" value="ROK (REPRESSOR, ORF, KINASE) FAMILY"/>
    <property type="match status" value="1"/>
</dbReference>
<dbReference type="GO" id="GO:0042732">
    <property type="term" value="P:D-xylose metabolic process"/>
    <property type="evidence" value="ECO:0007669"/>
    <property type="project" value="UniProtKB-KW"/>
</dbReference>
<comment type="function">
    <text evidence="1">Transcriptional repressor of xylose-utilizing enzymes.</text>
</comment>
<dbReference type="InterPro" id="IPR000600">
    <property type="entry name" value="ROK"/>
</dbReference>